<evidence type="ECO:0000313" key="2">
    <source>
        <dbReference type="Proteomes" id="UP000770717"/>
    </source>
</evidence>
<name>A0A8J6EHP4_ELECQ</name>
<reference evidence="1" key="1">
    <citation type="thesis" date="2020" institute="ProQuest LLC" country="789 East Eisenhower Parkway, Ann Arbor, MI, USA">
        <title>Comparative Genomics and Chromosome Evolution.</title>
        <authorList>
            <person name="Mudd A.B."/>
        </authorList>
    </citation>
    <scope>NUCLEOTIDE SEQUENCE</scope>
    <source>
        <strain evidence="1">HN-11 Male</strain>
        <tissue evidence="1">Kidney and liver</tissue>
    </source>
</reference>
<organism evidence="1 2">
    <name type="scientific">Eleutherodactylus coqui</name>
    <name type="common">Puerto Rican coqui</name>
    <dbReference type="NCBI Taxonomy" id="57060"/>
    <lineage>
        <taxon>Eukaryota</taxon>
        <taxon>Metazoa</taxon>
        <taxon>Chordata</taxon>
        <taxon>Craniata</taxon>
        <taxon>Vertebrata</taxon>
        <taxon>Euteleostomi</taxon>
        <taxon>Amphibia</taxon>
        <taxon>Batrachia</taxon>
        <taxon>Anura</taxon>
        <taxon>Neobatrachia</taxon>
        <taxon>Hyloidea</taxon>
        <taxon>Eleutherodactylidae</taxon>
        <taxon>Eleutherodactylinae</taxon>
        <taxon>Eleutherodactylus</taxon>
        <taxon>Eleutherodactylus</taxon>
    </lineage>
</organism>
<keyword evidence="2" id="KW-1185">Reference proteome</keyword>
<dbReference type="Proteomes" id="UP000770717">
    <property type="component" value="Unassembled WGS sequence"/>
</dbReference>
<dbReference type="AlphaFoldDB" id="A0A8J6EHP4"/>
<dbReference type="EMBL" id="WNTK01000532">
    <property type="protein sequence ID" value="KAG9469403.1"/>
    <property type="molecule type" value="Genomic_DNA"/>
</dbReference>
<evidence type="ECO:0000313" key="1">
    <source>
        <dbReference type="EMBL" id="KAG9469403.1"/>
    </source>
</evidence>
<protein>
    <submittedName>
        <fullName evidence="1">Uncharacterized protein</fullName>
    </submittedName>
</protein>
<comment type="caution">
    <text evidence="1">The sequence shown here is derived from an EMBL/GenBank/DDBJ whole genome shotgun (WGS) entry which is preliminary data.</text>
</comment>
<proteinExistence type="predicted"/>
<accession>A0A8J6EHP4</accession>
<gene>
    <name evidence="1" type="ORF">GDO78_020579</name>
</gene>
<sequence length="95" mass="11493">MYAFSFQILACLHIFYYDIYESCWRAPNKSWFAAKFRRKSLILPLVFEETYPVIQIYFCLCVSCILQKGQSYIFQFFNQIFNNFACRYLFIPSIT</sequence>